<proteinExistence type="predicted"/>
<evidence type="ECO:0000313" key="2">
    <source>
        <dbReference type="EMBL" id="BAS90126.1"/>
    </source>
</evidence>
<dbReference type="Proteomes" id="UP000059680">
    <property type="component" value="Chromosome 4"/>
</dbReference>
<accession>A0A0P0WCI0</accession>
<organism evidence="2 3">
    <name type="scientific">Oryza sativa subsp. japonica</name>
    <name type="common">Rice</name>
    <dbReference type="NCBI Taxonomy" id="39947"/>
    <lineage>
        <taxon>Eukaryota</taxon>
        <taxon>Viridiplantae</taxon>
        <taxon>Streptophyta</taxon>
        <taxon>Embryophyta</taxon>
        <taxon>Tracheophyta</taxon>
        <taxon>Spermatophyta</taxon>
        <taxon>Magnoliopsida</taxon>
        <taxon>Liliopsida</taxon>
        <taxon>Poales</taxon>
        <taxon>Poaceae</taxon>
        <taxon>BOP clade</taxon>
        <taxon>Oryzoideae</taxon>
        <taxon>Oryzeae</taxon>
        <taxon>Oryzinae</taxon>
        <taxon>Oryza</taxon>
        <taxon>Oryza sativa</taxon>
    </lineage>
</organism>
<dbReference type="InParanoid" id="A0A0P0WCI0"/>
<protein>
    <submittedName>
        <fullName evidence="2">Os04g0521650 protein</fullName>
    </submittedName>
</protein>
<reference evidence="3" key="1">
    <citation type="journal article" date="2005" name="Nature">
        <title>The map-based sequence of the rice genome.</title>
        <authorList>
            <consortium name="International rice genome sequencing project (IRGSP)"/>
            <person name="Matsumoto T."/>
            <person name="Wu J."/>
            <person name="Kanamori H."/>
            <person name="Katayose Y."/>
            <person name="Fujisawa M."/>
            <person name="Namiki N."/>
            <person name="Mizuno H."/>
            <person name="Yamamoto K."/>
            <person name="Antonio B.A."/>
            <person name="Baba T."/>
            <person name="Sakata K."/>
            <person name="Nagamura Y."/>
            <person name="Aoki H."/>
            <person name="Arikawa K."/>
            <person name="Arita K."/>
            <person name="Bito T."/>
            <person name="Chiden Y."/>
            <person name="Fujitsuka N."/>
            <person name="Fukunaka R."/>
            <person name="Hamada M."/>
            <person name="Harada C."/>
            <person name="Hayashi A."/>
            <person name="Hijishita S."/>
            <person name="Honda M."/>
            <person name="Hosokawa S."/>
            <person name="Ichikawa Y."/>
            <person name="Idonuma A."/>
            <person name="Iijima M."/>
            <person name="Ikeda M."/>
            <person name="Ikeno M."/>
            <person name="Ito K."/>
            <person name="Ito S."/>
            <person name="Ito T."/>
            <person name="Ito Y."/>
            <person name="Ito Y."/>
            <person name="Iwabuchi A."/>
            <person name="Kamiya K."/>
            <person name="Karasawa W."/>
            <person name="Kurita K."/>
            <person name="Katagiri S."/>
            <person name="Kikuta A."/>
            <person name="Kobayashi H."/>
            <person name="Kobayashi N."/>
            <person name="Machita K."/>
            <person name="Maehara T."/>
            <person name="Masukawa M."/>
            <person name="Mizubayashi T."/>
            <person name="Mukai Y."/>
            <person name="Nagasaki H."/>
            <person name="Nagata Y."/>
            <person name="Naito S."/>
            <person name="Nakashima M."/>
            <person name="Nakama Y."/>
            <person name="Nakamichi Y."/>
            <person name="Nakamura M."/>
            <person name="Meguro A."/>
            <person name="Negishi M."/>
            <person name="Ohta I."/>
            <person name="Ohta T."/>
            <person name="Okamoto M."/>
            <person name="Ono N."/>
            <person name="Saji S."/>
            <person name="Sakaguchi M."/>
            <person name="Sakai K."/>
            <person name="Shibata M."/>
            <person name="Shimokawa T."/>
            <person name="Song J."/>
            <person name="Takazaki Y."/>
            <person name="Terasawa K."/>
            <person name="Tsugane M."/>
            <person name="Tsuji K."/>
            <person name="Ueda S."/>
            <person name="Waki K."/>
            <person name="Yamagata H."/>
            <person name="Yamamoto M."/>
            <person name="Yamamoto S."/>
            <person name="Yamane H."/>
            <person name="Yoshiki S."/>
            <person name="Yoshihara R."/>
            <person name="Yukawa K."/>
            <person name="Zhong H."/>
            <person name="Yano M."/>
            <person name="Yuan Q."/>
            <person name="Ouyang S."/>
            <person name="Liu J."/>
            <person name="Jones K.M."/>
            <person name="Gansberger K."/>
            <person name="Moffat K."/>
            <person name="Hill J."/>
            <person name="Bera J."/>
            <person name="Fadrosh D."/>
            <person name="Jin S."/>
            <person name="Johri S."/>
            <person name="Kim M."/>
            <person name="Overton L."/>
            <person name="Reardon M."/>
            <person name="Tsitrin T."/>
            <person name="Vuong H."/>
            <person name="Weaver B."/>
            <person name="Ciecko A."/>
            <person name="Tallon L."/>
            <person name="Jackson J."/>
            <person name="Pai G."/>
            <person name="Aken S.V."/>
            <person name="Utterback T."/>
            <person name="Reidmuller S."/>
            <person name="Feldblyum T."/>
            <person name="Hsiao J."/>
            <person name="Zismann V."/>
            <person name="Iobst S."/>
            <person name="de Vazeille A.R."/>
            <person name="Buell C.R."/>
            <person name="Ying K."/>
            <person name="Li Y."/>
            <person name="Lu T."/>
            <person name="Huang Y."/>
            <person name="Zhao Q."/>
            <person name="Feng Q."/>
            <person name="Zhang L."/>
            <person name="Zhu J."/>
            <person name="Weng Q."/>
            <person name="Mu J."/>
            <person name="Lu Y."/>
            <person name="Fan D."/>
            <person name="Liu Y."/>
            <person name="Guan J."/>
            <person name="Zhang Y."/>
            <person name="Yu S."/>
            <person name="Liu X."/>
            <person name="Zhang Y."/>
            <person name="Hong G."/>
            <person name="Han B."/>
            <person name="Choisne N."/>
            <person name="Demange N."/>
            <person name="Orjeda G."/>
            <person name="Samain S."/>
            <person name="Cattolico L."/>
            <person name="Pelletier E."/>
            <person name="Couloux A."/>
            <person name="Segurens B."/>
            <person name="Wincker P."/>
            <person name="D'Hont A."/>
            <person name="Scarpelli C."/>
            <person name="Weissenbach J."/>
            <person name="Salanoubat M."/>
            <person name="Quetier F."/>
            <person name="Yu Y."/>
            <person name="Kim H.R."/>
            <person name="Rambo T."/>
            <person name="Currie J."/>
            <person name="Collura K."/>
            <person name="Luo M."/>
            <person name="Yang T."/>
            <person name="Ammiraju J.S.S."/>
            <person name="Engler F."/>
            <person name="Soderlund C."/>
            <person name="Wing R.A."/>
            <person name="Palmer L.E."/>
            <person name="de la Bastide M."/>
            <person name="Spiegel L."/>
            <person name="Nascimento L."/>
            <person name="Zutavern T."/>
            <person name="O'Shaughnessy A."/>
            <person name="Dike S."/>
            <person name="Dedhia N."/>
            <person name="Preston R."/>
            <person name="Balija V."/>
            <person name="McCombie W.R."/>
            <person name="Chow T."/>
            <person name="Chen H."/>
            <person name="Chung M."/>
            <person name="Chen C."/>
            <person name="Shaw J."/>
            <person name="Wu H."/>
            <person name="Hsiao K."/>
            <person name="Chao Y."/>
            <person name="Chu M."/>
            <person name="Cheng C."/>
            <person name="Hour A."/>
            <person name="Lee P."/>
            <person name="Lin S."/>
            <person name="Lin Y."/>
            <person name="Liou J."/>
            <person name="Liu S."/>
            <person name="Hsing Y."/>
            <person name="Raghuvanshi S."/>
            <person name="Mohanty A."/>
            <person name="Bharti A.K."/>
            <person name="Gaur A."/>
            <person name="Gupta V."/>
            <person name="Kumar D."/>
            <person name="Ravi V."/>
            <person name="Vij S."/>
            <person name="Kapur A."/>
            <person name="Khurana P."/>
            <person name="Khurana P."/>
            <person name="Khurana J.P."/>
            <person name="Tyagi A.K."/>
            <person name="Gaikwad K."/>
            <person name="Singh A."/>
            <person name="Dalal V."/>
            <person name="Srivastava S."/>
            <person name="Dixit A."/>
            <person name="Pal A.K."/>
            <person name="Ghazi I.A."/>
            <person name="Yadav M."/>
            <person name="Pandit A."/>
            <person name="Bhargava A."/>
            <person name="Sureshbabu K."/>
            <person name="Batra K."/>
            <person name="Sharma T.R."/>
            <person name="Mohapatra T."/>
            <person name="Singh N.K."/>
            <person name="Messing J."/>
            <person name="Nelson A.B."/>
            <person name="Fuks G."/>
            <person name="Kavchok S."/>
            <person name="Keizer G."/>
            <person name="Linton E."/>
            <person name="Llaca V."/>
            <person name="Song R."/>
            <person name="Tanyolac B."/>
            <person name="Young S."/>
            <person name="Ho-Il K."/>
            <person name="Hahn J.H."/>
            <person name="Sangsakoo G."/>
            <person name="Vanavichit A."/>
            <person name="de Mattos Luiz.A.T."/>
            <person name="Zimmer P.D."/>
            <person name="Malone G."/>
            <person name="Dellagostin O."/>
            <person name="de Oliveira A.C."/>
            <person name="Bevan M."/>
            <person name="Bancroft I."/>
            <person name="Minx P."/>
            <person name="Cordum H."/>
            <person name="Wilson R."/>
            <person name="Cheng Z."/>
            <person name="Jin W."/>
            <person name="Jiang J."/>
            <person name="Leong S.A."/>
            <person name="Iwama H."/>
            <person name="Gojobori T."/>
            <person name="Itoh T."/>
            <person name="Niimura Y."/>
            <person name="Fujii Y."/>
            <person name="Habara T."/>
            <person name="Sakai H."/>
            <person name="Sato Y."/>
            <person name="Wilson G."/>
            <person name="Kumar K."/>
            <person name="McCouch S."/>
            <person name="Juretic N."/>
            <person name="Hoen D."/>
            <person name="Wright S."/>
            <person name="Bruskiewich R."/>
            <person name="Bureau T."/>
            <person name="Miyao A."/>
            <person name="Hirochika H."/>
            <person name="Nishikawa T."/>
            <person name="Kadowaki K."/>
            <person name="Sugiura M."/>
            <person name="Burr B."/>
            <person name="Sasaki T."/>
        </authorList>
    </citation>
    <scope>NUCLEOTIDE SEQUENCE [LARGE SCALE GENOMIC DNA]</scope>
    <source>
        <strain evidence="3">cv. Nipponbare</strain>
    </source>
</reference>
<reference evidence="2 3" key="2">
    <citation type="journal article" date="2013" name="Plant Cell Physiol.">
        <title>Rice Annotation Project Database (RAP-DB): an integrative and interactive database for rice genomics.</title>
        <authorList>
            <person name="Sakai H."/>
            <person name="Lee S.S."/>
            <person name="Tanaka T."/>
            <person name="Numa H."/>
            <person name="Kim J."/>
            <person name="Kawahara Y."/>
            <person name="Wakimoto H."/>
            <person name="Yang C.C."/>
            <person name="Iwamoto M."/>
            <person name="Abe T."/>
            <person name="Yamada Y."/>
            <person name="Muto A."/>
            <person name="Inokuchi H."/>
            <person name="Ikemura T."/>
            <person name="Matsumoto T."/>
            <person name="Sasaki T."/>
            <person name="Itoh T."/>
        </authorList>
    </citation>
    <scope>NUCLEOTIDE SEQUENCE [LARGE SCALE GENOMIC DNA]</scope>
    <source>
        <strain evidence="3">cv. Nipponbare</strain>
    </source>
</reference>
<keyword evidence="3" id="KW-1185">Reference proteome</keyword>
<evidence type="ECO:0000313" key="3">
    <source>
        <dbReference type="Proteomes" id="UP000059680"/>
    </source>
</evidence>
<name>A0A0P0WCI0_ORYSJ</name>
<dbReference type="AlphaFoldDB" id="A0A0P0WCI0"/>
<dbReference type="EMBL" id="AP014960">
    <property type="protein sequence ID" value="BAS90126.1"/>
    <property type="molecule type" value="Genomic_DNA"/>
</dbReference>
<feature type="compositionally biased region" description="Polar residues" evidence="1">
    <location>
        <begin position="25"/>
        <end position="42"/>
    </location>
</feature>
<feature type="region of interest" description="Disordered" evidence="1">
    <location>
        <begin position="1"/>
        <end position="78"/>
    </location>
</feature>
<feature type="compositionally biased region" description="Basic and acidic residues" evidence="1">
    <location>
        <begin position="54"/>
        <end position="78"/>
    </location>
</feature>
<evidence type="ECO:0000256" key="1">
    <source>
        <dbReference type="SAM" id="MobiDB-lite"/>
    </source>
</evidence>
<sequence>MAAFTSPIMTESATFTERRSRDSSPMKNSSISPPSAYETTSHPVVVIPSSLDARQGDHKETARTRKGVLKDGGRTEPK</sequence>
<reference evidence="2 3" key="3">
    <citation type="journal article" date="2013" name="Rice">
        <title>Improvement of the Oryza sativa Nipponbare reference genome using next generation sequence and optical map data.</title>
        <authorList>
            <person name="Kawahara Y."/>
            <person name="de la Bastide M."/>
            <person name="Hamilton J.P."/>
            <person name="Kanamori H."/>
            <person name="McCombie W.R."/>
            <person name="Ouyang S."/>
            <person name="Schwartz D.C."/>
            <person name="Tanaka T."/>
            <person name="Wu J."/>
            <person name="Zhou S."/>
            <person name="Childs K.L."/>
            <person name="Davidson R.M."/>
            <person name="Lin H."/>
            <person name="Quesada-Ocampo L."/>
            <person name="Vaillancourt B."/>
            <person name="Sakai H."/>
            <person name="Lee S.S."/>
            <person name="Kim J."/>
            <person name="Numa H."/>
            <person name="Itoh T."/>
            <person name="Buell C.R."/>
            <person name="Matsumoto T."/>
        </authorList>
    </citation>
    <scope>NUCLEOTIDE SEQUENCE [LARGE SCALE GENOMIC DNA]</scope>
    <source>
        <strain evidence="3">cv. Nipponbare</strain>
    </source>
</reference>
<dbReference type="PaxDb" id="39947-A0A0P0WCI0"/>
<gene>
    <name evidence="2" type="ordered locus">Os04g0521650</name>
    <name evidence="2" type="ORF">OSNPB_040521650</name>
</gene>